<gene>
    <name evidence="4" type="ORF">C7S16_0559</name>
</gene>
<accession>A0AAW9D5K7</accession>
<dbReference type="Proteomes" id="UP001272137">
    <property type="component" value="Unassembled WGS sequence"/>
</dbReference>
<dbReference type="PANTHER" id="PTHR45586">
    <property type="entry name" value="TPR REPEAT-CONTAINING PROTEIN PA4667"/>
    <property type="match status" value="1"/>
</dbReference>
<keyword evidence="3" id="KW-0812">Transmembrane</keyword>
<evidence type="ECO:0000256" key="3">
    <source>
        <dbReference type="SAM" id="Phobius"/>
    </source>
</evidence>
<reference evidence="4" key="1">
    <citation type="submission" date="2018-08" db="EMBL/GenBank/DDBJ databases">
        <title>Identification of Burkholderia cepacia strains that express a Burkholderia pseudomallei-like capsular polysaccharide.</title>
        <authorList>
            <person name="Burtnick M.N."/>
            <person name="Vongsouvath M."/>
            <person name="Newton P."/>
            <person name="Wuthiekanun V."/>
            <person name="Limmathurotsakul D."/>
            <person name="Brett P.J."/>
            <person name="Chantratita N."/>
            <person name="Dance D.A."/>
        </authorList>
    </citation>
    <scope>NUCLEOTIDE SEQUENCE</scope>
    <source>
        <strain evidence="4">SBXCC001</strain>
    </source>
</reference>
<protein>
    <submittedName>
        <fullName evidence="4">Tetratricopeptide repeat family protein</fullName>
    </submittedName>
</protein>
<evidence type="ECO:0000313" key="4">
    <source>
        <dbReference type="EMBL" id="MDW9257246.1"/>
    </source>
</evidence>
<dbReference type="KEGG" id="btha:DR62_2783"/>
<keyword evidence="3" id="KW-1133">Transmembrane helix</keyword>
<evidence type="ECO:0000256" key="2">
    <source>
        <dbReference type="ARBA" id="ARBA00022803"/>
    </source>
</evidence>
<dbReference type="InterPro" id="IPR011990">
    <property type="entry name" value="TPR-like_helical_dom_sf"/>
</dbReference>
<name>A0AAW9D5K7_BURTH</name>
<dbReference type="Gene3D" id="1.25.40.10">
    <property type="entry name" value="Tetratricopeptide repeat domain"/>
    <property type="match status" value="1"/>
</dbReference>
<keyword evidence="1" id="KW-0677">Repeat</keyword>
<evidence type="ECO:0000256" key="1">
    <source>
        <dbReference type="ARBA" id="ARBA00022737"/>
    </source>
</evidence>
<keyword evidence="3" id="KW-0472">Membrane</keyword>
<keyword evidence="2" id="KW-0802">TPR repeat</keyword>
<dbReference type="AlphaFoldDB" id="A0AAW9D5K7"/>
<feature type="transmembrane region" description="Helical" evidence="3">
    <location>
        <begin position="40"/>
        <end position="61"/>
    </location>
</feature>
<dbReference type="Pfam" id="PF14559">
    <property type="entry name" value="TPR_19"/>
    <property type="match status" value="2"/>
</dbReference>
<dbReference type="InterPro" id="IPR051012">
    <property type="entry name" value="CellSynth/LPSAsmb/PSIAsmb"/>
</dbReference>
<proteinExistence type="predicted"/>
<dbReference type="PANTHER" id="PTHR45586:SF1">
    <property type="entry name" value="LIPOPOLYSACCHARIDE ASSEMBLY PROTEIN B"/>
    <property type="match status" value="1"/>
</dbReference>
<dbReference type="SUPFAM" id="SSF48452">
    <property type="entry name" value="TPR-like"/>
    <property type="match status" value="1"/>
</dbReference>
<evidence type="ECO:0000313" key="5">
    <source>
        <dbReference type="Proteomes" id="UP001272137"/>
    </source>
</evidence>
<dbReference type="RefSeq" id="WP_025405061.1">
    <property type="nucleotide sequence ID" value="NZ_CP008914.2"/>
</dbReference>
<sequence>MNERHFDDACDRACTARRIGRGARAGRAGSGGRARGATPAALLCALLFAVTLAGCASHGVFQPRPVLSQRGTVGDSDLNVAESALAAGNAELAATLFERALKADPRSLPARVGLGDAMYQTGELARAGVLYAQAAAAAPDDPRAQLGLARVALRERHLDDALARYAKLNAAHPDNIAAAAGFGTVLDLLGRHDDAQRVYRATLARHPDAHALTTDLGLSLVLANRAREGANVLLDVAGLPNAPAQAREDLALAYGMLGNDDAAKRILVHDLPAASAEDNLRFYRNVRERRAAGVGAGSPAGAPGGAAGPHAATAAAAANAAAAATAANAAGAIADAGPAPVRAEIVK</sequence>
<organism evidence="4 5">
    <name type="scientific">Burkholderia thailandensis</name>
    <dbReference type="NCBI Taxonomy" id="57975"/>
    <lineage>
        <taxon>Bacteria</taxon>
        <taxon>Pseudomonadati</taxon>
        <taxon>Pseudomonadota</taxon>
        <taxon>Betaproteobacteria</taxon>
        <taxon>Burkholderiales</taxon>
        <taxon>Burkholderiaceae</taxon>
        <taxon>Burkholderia</taxon>
        <taxon>pseudomallei group</taxon>
    </lineage>
</organism>
<dbReference type="EMBL" id="QXCT01000002">
    <property type="protein sequence ID" value="MDW9257246.1"/>
    <property type="molecule type" value="Genomic_DNA"/>
</dbReference>
<comment type="caution">
    <text evidence="4">The sequence shown here is derived from an EMBL/GenBank/DDBJ whole genome shotgun (WGS) entry which is preliminary data.</text>
</comment>